<dbReference type="RefSeq" id="WP_066725500.1">
    <property type="nucleotide sequence ID" value="NZ_JBHSLU010000004.1"/>
</dbReference>
<evidence type="ECO:0000313" key="1">
    <source>
        <dbReference type="EMBL" id="MFC5504103.1"/>
    </source>
</evidence>
<proteinExistence type="predicted"/>
<accession>A0ABW0NWI1</accession>
<gene>
    <name evidence="1" type="ORF">ACFPN9_02385</name>
</gene>
<name>A0ABW0NWI1_9HYPH</name>
<comment type="caution">
    <text evidence="1">The sequence shown here is derived from an EMBL/GenBank/DDBJ whole genome shotgun (WGS) entry which is preliminary data.</text>
</comment>
<dbReference type="Proteomes" id="UP001596060">
    <property type="component" value="Unassembled WGS sequence"/>
</dbReference>
<sequence>MLGIRVPLEPPDHLPMLPFPRLLSGAPVRLSQAPCASCLLDLAESSGMAGAGPCPLKAALLRRLAEGPITAGEAATASCGAFLPGFADEEVEAPPTVVPLAGRLLS</sequence>
<protein>
    <submittedName>
        <fullName evidence="1">Uncharacterized protein</fullName>
    </submittedName>
</protein>
<organism evidence="1 2">
    <name type="scientific">Bosea massiliensis</name>
    <dbReference type="NCBI Taxonomy" id="151419"/>
    <lineage>
        <taxon>Bacteria</taxon>
        <taxon>Pseudomonadati</taxon>
        <taxon>Pseudomonadota</taxon>
        <taxon>Alphaproteobacteria</taxon>
        <taxon>Hyphomicrobiales</taxon>
        <taxon>Boseaceae</taxon>
        <taxon>Bosea</taxon>
    </lineage>
</organism>
<evidence type="ECO:0000313" key="2">
    <source>
        <dbReference type="Proteomes" id="UP001596060"/>
    </source>
</evidence>
<dbReference type="EMBL" id="JBHSLU010000004">
    <property type="protein sequence ID" value="MFC5504103.1"/>
    <property type="molecule type" value="Genomic_DNA"/>
</dbReference>
<reference evidence="2" key="1">
    <citation type="journal article" date="2019" name="Int. J. Syst. Evol. Microbiol.">
        <title>The Global Catalogue of Microorganisms (GCM) 10K type strain sequencing project: providing services to taxonomists for standard genome sequencing and annotation.</title>
        <authorList>
            <consortium name="The Broad Institute Genomics Platform"/>
            <consortium name="The Broad Institute Genome Sequencing Center for Infectious Disease"/>
            <person name="Wu L."/>
            <person name="Ma J."/>
        </authorList>
    </citation>
    <scope>NUCLEOTIDE SEQUENCE [LARGE SCALE GENOMIC DNA]</scope>
    <source>
        <strain evidence="2">CCUG 43117</strain>
    </source>
</reference>
<keyword evidence="2" id="KW-1185">Reference proteome</keyword>